<keyword evidence="4" id="KW-0479">Metal-binding</keyword>
<evidence type="ECO:0000313" key="6">
    <source>
        <dbReference type="EMBL" id="MPM41635.1"/>
    </source>
</evidence>
<reference evidence="6" key="1">
    <citation type="submission" date="2019-08" db="EMBL/GenBank/DDBJ databases">
        <authorList>
            <person name="Kucharzyk K."/>
            <person name="Murdoch R.W."/>
            <person name="Higgins S."/>
            <person name="Loffler F."/>
        </authorList>
    </citation>
    <scope>NUCLEOTIDE SEQUENCE</scope>
</reference>
<comment type="cofactor">
    <cofactor evidence="1">
        <name>Mg(2+)</name>
        <dbReference type="ChEBI" id="CHEBI:18420"/>
    </cofactor>
</comment>
<dbReference type="PANTHER" id="PTHR12001">
    <property type="entry name" value="GERANYLGERANYL PYROPHOSPHATE SYNTHASE"/>
    <property type="match status" value="1"/>
</dbReference>
<gene>
    <name evidence="6" type="primary">hepT_10</name>
    <name evidence="6" type="ORF">SDC9_88291</name>
</gene>
<comment type="similarity">
    <text evidence="2">Belongs to the FPP/GGPP synthase family.</text>
</comment>
<protein>
    <submittedName>
        <fullName evidence="6">Heptaprenyl diphosphate synthase component 2</fullName>
        <ecNumber evidence="6">2.5.1.30</ecNumber>
    </submittedName>
</protein>
<evidence type="ECO:0000256" key="1">
    <source>
        <dbReference type="ARBA" id="ARBA00001946"/>
    </source>
</evidence>
<evidence type="ECO:0000256" key="2">
    <source>
        <dbReference type="ARBA" id="ARBA00006706"/>
    </source>
</evidence>
<dbReference type="AlphaFoldDB" id="A0A644ZL68"/>
<dbReference type="InterPro" id="IPR000092">
    <property type="entry name" value="Polyprenyl_synt"/>
</dbReference>
<evidence type="ECO:0000256" key="4">
    <source>
        <dbReference type="ARBA" id="ARBA00022723"/>
    </source>
</evidence>
<comment type="caution">
    <text evidence="6">The sequence shown here is derived from an EMBL/GenBank/DDBJ whole genome shotgun (WGS) entry which is preliminary data.</text>
</comment>
<dbReference type="GO" id="GO:0008299">
    <property type="term" value="P:isoprenoid biosynthetic process"/>
    <property type="evidence" value="ECO:0007669"/>
    <property type="project" value="InterPro"/>
</dbReference>
<dbReference type="InterPro" id="IPR008949">
    <property type="entry name" value="Isoprenoid_synthase_dom_sf"/>
</dbReference>
<dbReference type="PANTHER" id="PTHR12001:SF69">
    <property type="entry name" value="ALL TRANS-POLYPRENYL-DIPHOSPHATE SYNTHASE PDSS1"/>
    <property type="match status" value="1"/>
</dbReference>
<dbReference type="EMBL" id="VSSQ01009440">
    <property type="protein sequence ID" value="MPM41635.1"/>
    <property type="molecule type" value="Genomic_DNA"/>
</dbReference>
<name>A0A644ZL68_9ZZZZ</name>
<sequence>MAFQIIDDVLDYVGDESKVGKPLGGDLRQGLITLPVLYYIQNHLENPSIIRLLDGKCITEDEEITSLVKEIAVSDAIGKSLNDAHDLVLQAQSCLVSFPESQEKQTLLALTEYIIERNK</sequence>
<dbReference type="EC" id="2.5.1.30" evidence="6"/>
<keyword evidence="3 6" id="KW-0808">Transferase</keyword>
<evidence type="ECO:0000256" key="5">
    <source>
        <dbReference type="ARBA" id="ARBA00022842"/>
    </source>
</evidence>
<dbReference type="Gene3D" id="1.10.600.10">
    <property type="entry name" value="Farnesyl Diphosphate Synthase"/>
    <property type="match status" value="1"/>
</dbReference>
<evidence type="ECO:0000256" key="3">
    <source>
        <dbReference type="ARBA" id="ARBA00022679"/>
    </source>
</evidence>
<dbReference type="Pfam" id="PF00348">
    <property type="entry name" value="polyprenyl_synt"/>
    <property type="match status" value="1"/>
</dbReference>
<dbReference type="SUPFAM" id="SSF48576">
    <property type="entry name" value="Terpenoid synthases"/>
    <property type="match status" value="1"/>
</dbReference>
<proteinExistence type="inferred from homology"/>
<organism evidence="6">
    <name type="scientific">bioreactor metagenome</name>
    <dbReference type="NCBI Taxonomy" id="1076179"/>
    <lineage>
        <taxon>unclassified sequences</taxon>
        <taxon>metagenomes</taxon>
        <taxon>ecological metagenomes</taxon>
    </lineage>
</organism>
<accession>A0A644ZL68</accession>
<dbReference type="GO" id="GO:0000010">
    <property type="term" value="F:heptaprenyl diphosphate synthase activity"/>
    <property type="evidence" value="ECO:0007669"/>
    <property type="project" value="UniProtKB-EC"/>
</dbReference>
<dbReference type="GO" id="GO:0046872">
    <property type="term" value="F:metal ion binding"/>
    <property type="evidence" value="ECO:0007669"/>
    <property type="project" value="UniProtKB-KW"/>
</dbReference>
<keyword evidence="5" id="KW-0460">Magnesium</keyword>